<gene>
    <name evidence="2" type="ORF">NST17_19885</name>
</gene>
<evidence type="ECO:0000313" key="2">
    <source>
        <dbReference type="EMBL" id="MEL3959416.1"/>
    </source>
</evidence>
<comment type="caution">
    <text evidence="2">The sequence shown here is derived from an EMBL/GenBank/DDBJ whole genome shotgun (WGS) entry which is preliminary data.</text>
</comment>
<keyword evidence="1" id="KW-1133">Transmembrane helix</keyword>
<evidence type="ECO:0000256" key="1">
    <source>
        <dbReference type="SAM" id="Phobius"/>
    </source>
</evidence>
<keyword evidence="1" id="KW-0472">Membrane</keyword>
<protein>
    <submittedName>
        <fullName evidence="2">Phage holin, LLH family</fullName>
    </submittedName>
</protein>
<dbReference type="InterPro" id="IPR010026">
    <property type="entry name" value="Phage_holin_LL-H"/>
</dbReference>
<proteinExistence type="predicted"/>
<sequence>MEGVFDFITQFAVEIIVVIVGAFTSIVLAKAKEYIETLKKKDETGIVDMITDIVVDYAEAELKGEKGLAKRDFAVDKAIEILSQKGIVVPKEEVISGIENGVKKLNENKIN</sequence>
<dbReference type="EMBL" id="JBBYAK010000002">
    <property type="protein sequence ID" value="MEL3959416.1"/>
    <property type="molecule type" value="Genomic_DNA"/>
</dbReference>
<accession>A0ABU9K537</accession>
<dbReference type="Pfam" id="PF09682">
    <property type="entry name" value="Phage_holin_6_1"/>
    <property type="match status" value="1"/>
</dbReference>
<organism evidence="2 3">
    <name type="scientific">Caldifermentibacillus hisashii</name>
    <dbReference type="NCBI Taxonomy" id="996558"/>
    <lineage>
        <taxon>Bacteria</taxon>
        <taxon>Bacillati</taxon>
        <taxon>Bacillota</taxon>
        <taxon>Bacilli</taxon>
        <taxon>Bacillales</taxon>
        <taxon>Bacillaceae</taxon>
        <taxon>Caldifermentibacillus</taxon>
    </lineage>
</organism>
<feature type="transmembrane region" description="Helical" evidence="1">
    <location>
        <begin position="12"/>
        <end position="31"/>
    </location>
</feature>
<evidence type="ECO:0000313" key="3">
    <source>
        <dbReference type="Proteomes" id="UP001459714"/>
    </source>
</evidence>
<keyword evidence="3" id="KW-1185">Reference proteome</keyword>
<dbReference type="RefSeq" id="WP_342021054.1">
    <property type="nucleotide sequence ID" value="NZ_JBBYAK010000002.1"/>
</dbReference>
<keyword evidence="1" id="KW-0812">Transmembrane</keyword>
<dbReference type="Proteomes" id="UP001459714">
    <property type="component" value="Unassembled WGS sequence"/>
</dbReference>
<name>A0ABU9K537_9BACI</name>
<reference evidence="2 3" key="1">
    <citation type="submission" date="2024-03" db="EMBL/GenBank/DDBJ databases">
        <title>Bacilli Hybrid Assemblies.</title>
        <authorList>
            <person name="Kovac J."/>
        </authorList>
    </citation>
    <scope>NUCLEOTIDE SEQUENCE [LARGE SCALE GENOMIC DNA]</scope>
    <source>
        <strain evidence="2 3">FSL M8-0022</strain>
    </source>
</reference>